<dbReference type="EMBL" id="PREZ01000001">
    <property type="protein sequence ID" value="PPA72153.1"/>
    <property type="molecule type" value="Genomic_DNA"/>
</dbReference>
<keyword evidence="3" id="KW-1185">Reference proteome</keyword>
<protein>
    <recommendedName>
        <fullName evidence="4">DUF177 domain-containing protein</fullName>
    </recommendedName>
</protein>
<dbReference type="Proteomes" id="UP000239047">
    <property type="component" value="Unassembled WGS sequence"/>
</dbReference>
<feature type="region of interest" description="Disordered" evidence="1">
    <location>
        <begin position="150"/>
        <end position="184"/>
    </location>
</feature>
<accession>A0A2S5GH10</accession>
<evidence type="ECO:0000313" key="2">
    <source>
        <dbReference type="EMBL" id="PPA72153.1"/>
    </source>
</evidence>
<reference evidence="2 3" key="1">
    <citation type="submission" date="2018-02" db="EMBL/GenBank/DDBJ databases">
        <title>Jeotgalibacillus proteolyticum sp. nov. a protease producing bacterium isolated from ocean sediments of Laizhou Bay.</title>
        <authorList>
            <person name="Li Y."/>
        </authorList>
    </citation>
    <scope>NUCLEOTIDE SEQUENCE [LARGE SCALE GENOMIC DNA]</scope>
    <source>
        <strain evidence="2 3">22-7</strain>
    </source>
</reference>
<dbReference type="AlphaFoldDB" id="A0A2S5GH10"/>
<proteinExistence type="predicted"/>
<feature type="compositionally biased region" description="Basic and acidic residues" evidence="1">
    <location>
        <begin position="154"/>
        <end position="184"/>
    </location>
</feature>
<sequence>MKWSIIQLQKFRNEAFQINETIELKKLPERDSEIRDVSPVKLTGRADISSAKITFHLHIEATLTLPCARTLVDVPYPVSLDTTETFLLNSSYVTEEGFEDETHLIEGDVINLEPIIEEILILQVPLQVFSDKAMEEEGMLNGKGWEVLSEEELEREREQEQEEQPKTDPRLADLAKFFDEKKNT</sequence>
<evidence type="ECO:0000313" key="3">
    <source>
        <dbReference type="Proteomes" id="UP000239047"/>
    </source>
</evidence>
<evidence type="ECO:0008006" key="4">
    <source>
        <dbReference type="Google" id="ProtNLM"/>
    </source>
</evidence>
<dbReference type="RefSeq" id="WP_104056158.1">
    <property type="nucleotide sequence ID" value="NZ_PREZ01000001.1"/>
</dbReference>
<gene>
    <name evidence="2" type="ORF">C4B60_01890</name>
</gene>
<organism evidence="2 3">
    <name type="scientific">Jeotgalibacillus proteolyticus</name>
    <dbReference type="NCBI Taxonomy" id="2082395"/>
    <lineage>
        <taxon>Bacteria</taxon>
        <taxon>Bacillati</taxon>
        <taxon>Bacillota</taxon>
        <taxon>Bacilli</taxon>
        <taxon>Bacillales</taxon>
        <taxon>Caryophanaceae</taxon>
        <taxon>Jeotgalibacillus</taxon>
    </lineage>
</organism>
<dbReference type="InterPro" id="IPR003772">
    <property type="entry name" value="YceD"/>
</dbReference>
<name>A0A2S5GH10_9BACL</name>
<comment type="caution">
    <text evidence="2">The sequence shown here is derived from an EMBL/GenBank/DDBJ whole genome shotgun (WGS) entry which is preliminary data.</text>
</comment>
<dbReference type="OrthoDB" id="9790372at2"/>
<evidence type="ECO:0000256" key="1">
    <source>
        <dbReference type="SAM" id="MobiDB-lite"/>
    </source>
</evidence>
<dbReference type="Pfam" id="PF02620">
    <property type="entry name" value="YceD"/>
    <property type="match status" value="1"/>
</dbReference>